<dbReference type="InParanoid" id="T1I7S4"/>
<organism evidence="2 3">
    <name type="scientific">Rhodnius prolixus</name>
    <name type="common">Triatomid bug</name>
    <dbReference type="NCBI Taxonomy" id="13249"/>
    <lineage>
        <taxon>Eukaryota</taxon>
        <taxon>Metazoa</taxon>
        <taxon>Ecdysozoa</taxon>
        <taxon>Arthropoda</taxon>
        <taxon>Hexapoda</taxon>
        <taxon>Insecta</taxon>
        <taxon>Pterygota</taxon>
        <taxon>Neoptera</taxon>
        <taxon>Paraneoptera</taxon>
        <taxon>Hemiptera</taxon>
        <taxon>Heteroptera</taxon>
        <taxon>Panheteroptera</taxon>
        <taxon>Cimicomorpha</taxon>
        <taxon>Reduviidae</taxon>
        <taxon>Triatominae</taxon>
        <taxon>Rhodnius</taxon>
    </lineage>
</organism>
<keyword evidence="3" id="KW-1185">Reference proteome</keyword>
<name>T1I7S4_RHOPR</name>
<feature type="compositionally biased region" description="Polar residues" evidence="1">
    <location>
        <begin position="59"/>
        <end position="75"/>
    </location>
</feature>
<reference evidence="2" key="1">
    <citation type="submission" date="2015-05" db="UniProtKB">
        <authorList>
            <consortium name="EnsemblMetazoa"/>
        </authorList>
    </citation>
    <scope>IDENTIFICATION</scope>
</reference>
<dbReference type="AlphaFoldDB" id="T1I7S4"/>
<proteinExistence type="predicted"/>
<protein>
    <submittedName>
        <fullName evidence="2">Uncharacterized protein</fullName>
    </submittedName>
</protein>
<dbReference type="HOGENOM" id="CLU_1987213_0_0_1"/>
<feature type="region of interest" description="Disordered" evidence="1">
    <location>
        <begin position="54"/>
        <end position="91"/>
    </location>
</feature>
<sequence>TVQGNDYLKSSQHPLTATYSLLQPFVGSPTAIYIKPPLKNPIIKNIFTSDNRPAEKQLSVKSSPSVGISNPNGESSCLKDENELNSESCPKRNDKHLGKLLFSQTQVVGSIMARKSILHTCCLSIK</sequence>
<evidence type="ECO:0000256" key="1">
    <source>
        <dbReference type="SAM" id="MobiDB-lite"/>
    </source>
</evidence>
<accession>T1I7S4</accession>
<evidence type="ECO:0000313" key="3">
    <source>
        <dbReference type="Proteomes" id="UP000015103"/>
    </source>
</evidence>
<dbReference type="VEuPathDB" id="VectorBase:RPRC012346"/>
<dbReference type="EnsemblMetazoa" id="RPRC012346-RA">
    <property type="protein sequence ID" value="RPRC012346-PA"/>
    <property type="gene ID" value="RPRC012346"/>
</dbReference>
<dbReference type="EMBL" id="ACPB03005591">
    <property type="status" value="NOT_ANNOTATED_CDS"/>
    <property type="molecule type" value="Genomic_DNA"/>
</dbReference>
<evidence type="ECO:0000313" key="2">
    <source>
        <dbReference type="EnsemblMetazoa" id="RPRC012346-PA"/>
    </source>
</evidence>
<dbReference type="Proteomes" id="UP000015103">
    <property type="component" value="Unassembled WGS sequence"/>
</dbReference>